<comment type="caution">
    <text evidence="1">The sequence shown here is derived from an EMBL/GenBank/DDBJ whole genome shotgun (WGS) entry which is preliminary data.</text>
</comment>
<evidence type="ECO:0000313" key="1">
    <source>
        <dbReference type="EMBL" id="KAH1108517.1"/>
    </source>
</evidence>
<evidence type="ECO:0000313" key="2">
    <source>
        <dbReference type="Proteomes" id="UP000828251"/>
    </source>
</evidence>
<organism evidence="1 2">
    <name type="scientific">Gossypium stocksii</name>
    <dbReference type="NCBI Taxonomy" id="47602"/>
    <lineage>
        <taxon>Eukaryota</taxon>
        <taxon>Viridiplantae</taxon>
        <taxon>Streptophyta</taxon>
        <taxon>Embryophyta</taxon>
        <taxon>Tracheophyta</taxon>
        <taxon>Spermatophyta</taxon>
        <taxon>Magnoliopsida</taxon>
        <taxon>eudicotyledons</taxon>
        <taxon>Gunneridae</taxon>
        <taxon>Pentapetalae</taxon>
        <taxon>rosids</taxon>
        <taxon>malvids</taxon>
        <taxon>Malvales</taxon>
        <taxon>Malvaceae</taxon>
        <taxon>Malvoideae</taxon>
        <taxon>Gossypium</taxon>
    </lineage>
</organism>
<dbReference type="OrthoDB" id="1937145at2759"/>
<accession>A0A9D3W4C3</accession>
<name>A0A9D3W4C3_9ROSI</name>
<proteinExistence type="predicted"/>
<dbReference type="AlphaFoldDB" id="A0A9D3W4C3"/>
<gene>
    <name evidence="1" type="ORF">J1N35_012285</name>
</gene>
<dbReference type="EMBL" id="JAIQCV010000004">
    <property type="protein sequence ID" value="KAH1108517.1"/>
    <property type="molecule type" value="Genomic_DNA"/>
</dbReference>
<sequence>MVIADDSVWQEYLKGHKDARQFMTGPVPYYKDLCLICNPYPDESDCFSLQCTEPENGVQEVKPGQATSVLSLL</sequence>
<protein>
    <submittedName>
        <fullName evidence="1">Uncharacterized protein</fullName>
    </submittedName>
</protein>
<reference evidence="1 2" key="1">
    <citation type="journal article" date="2021" name="Plant Biotechnol. J.">
        <title>Multi-omics assisted identification of the key and species-specific regulatory components of drought-tolerant mechanisms in Gossypium stocksii.</title>
        <authorList>
            <person name="Yu D."/>
            <person name="Ke L."/>
            <person name="Zhang D."/>
            <person name="Wu Y."/>
            <person name="Sun Y."/>
            <person name="Mei J."/>
            <person name="Sun J."/>
            <person name="Sun Y."/>
        </authorList>
    </citation>
    <scope>NUCLEOTIDE SEQUENCE [LARGE SCALE GENOMIC DNA]</scope>
    <source>
        <strain evidence="2">cv. E1</strain>
        <tissue evidence="1">Leaf</tissue>
    </source>
</reference>
<keyword evidence="2" id="KW-1185">Reference proteome</keyword>
<dbReference type="Proteomes" id="UP000828251">
    <property type="component" value="Unassembled WGS sequence"/>
</dbReference>